<keyword evidence="5" id="KW-1185">Reference proteome</keyword>
<accession>K9UPP2</accession>
<dbReference type="PROSITE" id="PS51002">
    <property type="entry name" value="CYTB_NTER"/>
    <property type="match status" value="1"/>
</dbReference>
<dbReference type="GO" id="GO:0016020">
    <property type="term" value="C:membrane"/>
    <property type="evidence" value="ECO:0007669"/>
    <property type="project" value="InterPro"/>
</dbReference>
<dbReference type="HOGENOM" id="CLU_1319168_0_0_3"/>
<dbReference type="PANTHER" id="PTHR19271">
    <property type="entry name" value="CYTOCHROME B"/>
    <property type="match status" value="1"/>
</dbReference>
<dbReference type="EMBL" id="CP003600">
    <property type="protein sequence ID" value="AFY96760.1"/>
    <property type="molecule type" value="Genomic_DNA"/>
</dbReference>
<organism evidence="4 5">
    <name type="scientific">Chamaesiphon minutus (strain ATCC 27169 / PCC 6605)</name>
    <dbReference type="NCBI Taxonomy" id="1173020"/>
    <lineage>
        <taxon>Bacteria</taxon>
        <taxon>Bacillati</taxon>
        <taxon>Cyanobacteriota</taxon>
        <taxon>Cyanophyceae</taxon>
        <taxon>Gomontiellales</taxon>
        <taxon>Chamaesiphonaceae</taxon>
        <taxon>Chamaesiphon</taxon>
    </lineage>
</organism>
<evidence type="ECO:0000256" key="2">
    <source>
        <dbReference type="SAM" id="Phobius"/>
    </source>
</evidence>
<evidence type="ECO:0000256" key="1">
    <source>
        <dbReference type="ARBA" id="ARBA00022531"/>
    </source>
</evidence>
<keyword evidence="2" id="KW-0812">Transmembrane</keyword>
<dbReference type="STRING" id="1173020.Cha6605_5913"/>
<dbReference type="GO" id="GO:0016491">
    <property type="term" value="F:oxidoreductase activity"/>
    <property type="evidence" value="ECO:0007669"/>
    <property type="project" value="InterPro"/>
</dbReference>
<feature type="domain" description="Cytochrome b/b6 N-terminal region profile" evidence="3">
    <location>
        <begin position="1"/>
        <end position="195"/>
    </location>
</feature>
<dbReference type="SUPFAM" id="SSF81342">
    <property type="entry name" value="Transmembrane di-heme cytochromes"/>
    <property type="match status" value="1"/>
</dbReference>
<dbReference type="RefSeq" id="WP_015162835.1">
    <property type="nucleotide sequence ID" value="NC_019697.1"/>
</dbReference>
<reference evidence="4 5" key="1">
    <citation type="submission" date="2012-05" db="EMBL/GenBank/DDBJ databases">
        <title>Finished chromosome of genome of Chamaesiphon sp. PCC 6605.</title>
        <authorList>
            <consortium name="US DOE Joint Genome Institute"/>
            <person name="Gugger M."/>
            <person name="Coursin T."/>
            <person name="Rippka R."/>
            <person name="Tandeau De Marsac N."/>
            <person name="Huntemann M."/>
            <person name="Wei C.-L."/>
            <person name="Han J."/>
            <person name="Detter J.C."/>
            <person name="Han C."/>
            <person name="Tapia R."/>
            <person name="Chen A."/>
            <person name="Kyrpides N."/>
            <person name="Mavromatis K."/>
            <person name="Markowitz V."/>
            <person name="Szeto E."/>
            <person name="Ivanova N."/>
            <person name="Pagani I."/>
            <person name="Pati A."/>
            <person name="Goodwin L."/>
            <person name="Nordberg H.P."/>
            <person name="Cantor M.N."/>
            <person name="Hua S.X."/>
            <person name="Woyke T."/>
            <person name="Kerfeld C.A."/>
        </authorList>
    </citation>
    <scope>NUCLEOTIDE SEQUENCE [LARGE SCALE GENOMIC DNA]</scope>
    <source>
        <strain evidence="5">ATCC 27169 / PCC 6605</strain>
    </source>
</reference>
<gene>
    <name evidence="4" type="ORF">Cha6605_5913</name>
</gene>
<proteinExistence type="predicted"/>
<evidence type="ECO:0000259" key="3">
    <source>
        <dbReference type="PROSITE" id="PS51002"/>
    </source>
</evidence>
<dbReference type="Proteomes" id="UP000010366">
    <property type="component" value="Chromosome"/>
</dbReference>
<name>K9UPP2_CHAP6</name>
<feature type="transmembrane region" description="Helical" evidence="2">
    <location>
        <begin position="12"/>
        <end position="38"/>
    </location>
</feature>
<sequence length="205" mass="22344">MIKNTTVRLQQLATIIAVSILSLVLTAAISGLLLAFYYEPSAGAAYNSLKQIDTRINFGWLILTVHHLAGNGFLILALIQIIVMFFGEQFRPAWIVAWVSGILLTLNAVGLGWTSMILDWSQQGFWRFKIELGTISAIPLIGPTLSTILTGGEAISTETIVHLYTLHSYVLSIVAIGLSIFHLAGLSVQEQEIETEIAPELDPPA</sequence>
<dbReference type="eggNOG" id="COG1290">
    <property type="taxonomic scope" value="Bacteria"/>
</dbReference>
<keyword evidence="2" id="KW-1133">Transmembrane helix</keyword>
<feature type="transmembrane region" description="Helical" evidence="2">
    <location>
        <begin position="166"/>
        <end position="186"/>
    </location>
</feature>
<dbReference type="GO" id="GO:0015979">
    <property type="term" value="P:photosynthesis"/>
    <property type="evidence" value="ECO:0007669"/>
    <property type="project" value="UniProtKB-KW"/>
</dbReference>
<keyword evidence="2" id="KW-0472">Membrane</keyword>
<dbReference type="InterPro" id="IPR005797">
    <property type="entry name" value="Cyt_b/b6_N"/>
</dbReference>
<dbReference type="InterPro" id="IPR016174">
    <property type="entry name" value="Di-haem_cyt_TM"/>
</dbReference>
<dbReference type="GO" id="GO:0022904">
    <property type="term" value="P:respiratory electron transport chain"/>
    <property type="evidence" value="ECO:0007669"/>
    <property type="project" value="InterPro"/>
</dbReference>
<dbReference type="GO" id="GO:0009055">
    <property type="term" value="F:electron transfer activity"/>
    <property type="evidence" value="ECO:0007669"/>
    <property type="project" value="InterPro"/>
</dbReference>
<dbReference type="AlphaFoldDB" id="K9UPP2"/>
<dbReference type="OrthoDB" id="9804503at2"/>
<keyword evidence="1" id="KW-0602">Photosynthesis</keyword>
<protein>
    <recommendedName>
        <fullName evidence="3">Cytochrome b/b6 N-terminal region profile domain-containing protein</fullName>
    </recommendedName>
</protein>
<evidence type="ECO:0000313" key="4">
    <source>
        <dbReference type="EMBL" id="AFY96760.1"/>
    </source>
</evidence>
<dbReference type="Pfam" id="PF00033">
    <property type="entry name" value="Cytochrome_B"/>
    <property type="match status" value="1"/>
</dbReference>
<dbReference type="PANTHER" id="PTHR19271:SF16">
    <property type="entry name" value="CYTOCHROME B"/>
    <property type="match status" value="1"/>
</dbReference>
<dbReference type="Gene3D" id="1.20.810.10">
    <property type="entry name" value="Cytochrome Bc1 Complex, Chain C"/>
    <property type="match status" value="1"/>
</dbReference>
<evidence type="ECO:0000313" key="5">
    <source>
        <dbReference type="Proteomes" id="UP000010366"/>
    </source>
</evidence>
<dbReference type="KEGG" id="cmp:Cha6605_5913"/>
<feature type="transmembrane region" description="Helical" evidence="2">
    <location>
        <begin position="58"/>
        <end position="86"/>
    </location>
</feature>
<dbReference type="InterPro" id="IPR027387">
    <property type="entry name" value="Cytb/b6-like_sf"/>
</dbReference>
<feature type="transmembrane region" description="Helical" evidence="2">
    <location>
        <begin position="93"/>
        <end position="118"/>
    </location>
</feature>